<dbReference type="GO" id="GO:0016020">
    <property type="term" value="C:membrane"/>
    <property type="evidence" value="ECO:0007669"/>
    <property type="project" value="TreeGrafter"/>
</dbReference>
<dbReference type="Pfam" id="PF12349">
    <property type="entry name" value="Sterol-sensing"/>
    <property type="match status" value="1"/>
</dbReference>
<accession>D7FVR4</accession>
<feature type="transmembrane region" description="Helical" evidence="2">
    <location>
        <begin position="756"/>
        <end position="776"/>
    </location>
</feature>
<name>D7FVR4_ECTSI</name>
<feature type="transmembrane region" description="Helical" evidence="2">
    <location>
        <begin position="320"/>
        <end position="341"/>
    </location>
</feature>
<keyword evidence="2" id="KW-0472">Membrane</keyword>
<feature type="transmembrane region" description="Helical" evidence="2">
    <location>
        <begin position="286"/>
        <end position="314"/>
    </location>
</feature>
<feature type="transmembrane region" description="Helical" evidence="2">
    <location>
        <begin position="730"/>
        <end position="750"/>
    </location>
</feature>
<comment type="similarity">
    <text evidence="1">Belongs to the patched family.</text>
</comment>
<evidence type="ECO:0000256" key="1">
    <source>
        <dbReference type="ARBA" id="ARBA00005585"/>
    </source>
</evidence>
<feature type="transmembrane region" description="Helical" evidence="2">
    <location>
        <begin position="250"/>
        <end position="274"/>
    </location>
</feature>
<dbReference type="eggNOG" id="KOG1933">
    <property type="taxonomic scope" value="Eukaryota"/>
</dbReference>
<evidence type="ECO:0000313" key="5">
    <source>
        <dbReference type="Proteomes" id="UP000002630"/>
    </source>
</evidence>
<gene>
    <name evidence="4" type="ORF">Esi_0298_0010</name>
</gene>
<dbReference type="PANTHER" id="PTHR10796">
    <property type="entry name" value="PATCHED-RELATED"/>
    <property type="match status" value="1"/>
</dbReference>
<feature type="domain" description="SSD" evidence="3">
    <location>
        <begin position="257"/>
        <end position="414"/>
    </location>
</feature>
<dbReference type="InterPro" id="IPR053958">
    <property type="entry name" value="HMGCR/SNAP/NPC1-like_SSD"/>
</dbReference>
<dbReference type="InterPro" id="IPR000731">
    <property type="entry name" value="SSD"/>
</dbReference>
<dbReference type="STRING" id="2880.D7FVR4"/>
<feature type="transmembrane region" description="Helical" evidence="2">
    <location>
        <begin position="392"/>
        <end position="414"/>
    </location>
</feature>
<evidence type="ECO:0000259" key="3">
    <source>
        <dbReference type="PROSITE" id="PS50156"/>
    </source>
</evidence>
<evidence type="ECO:0000256" key="2">
    <source>
        <dbReference type="SAM" id="Phobius"/>
    </source>
</evidence>
<dbReference type="PROSITE" id="PS50156">
    <property type="entry name" value="SSD"/>
    <property type="match status" value="1"/>
</dbReference>
<keyword evidence="2" id="KW-1133">Transmembrane helix</keyword>
<keyword evidence="2" id="KW-0812">Transmembrane</keyword>
<keyword evidence="5" id="KW-1185">Reference proteome</keyword>
<dbReference type="AlphaFoldDB" id="D7FVR4"/>
<dbReference type="InterPro" id="IPR051697">
    <property type="entry name" value="Patched_domain-protein"/>
</dbReference>
<organism evidence="4 5">
    <name type="scientific">Ectocarpus siliculosus</name>
    <name type="common">Brown alga</name>
    <name type="synonym">Conferva siliculosa</name>
    <dbReference type="NCBI Taxonomy" id="2880"/>
    <lineage>
        <taxon>Eukaryota</taxon>
        <taxon>Sar</taxon>
        <taxon>Stramenopiles</taxon>
        <taxon>Ochrophyta</taxon>
        <taxon>PX clade</taxon>
        <taxon>Phaeophyceae</taxon>
        <taxon>Ectocarpales</taxon>
        <taxon>Ectocarpaceae</taxon>
        <taxon>Ectocarpus</taxon>
    </lineage>
</organism>
<feature type="transmembrane region" description="Helical" evidence="2">
    <location>
        <begin position="362"/>
        <end position="386"/>
    </location>
</feature>
<sequence>MSHAIESRMHAFFSRLGELVAIHPGKTVLLALVGVLIGASGFTALEQESRGDKLWVPSGTRASEDYATYLSFFPPAGRSNLVIAVPSDGGDALTKENLVRALDLFEEISAVTITYEGEEYSFADLCVESSDYSGTTCMVESVLGKWEYDSALLDAEADATVLTTINTGSTISELENYLGGMTLSDDGTEVLSAEALRIVVTLKSTETVEDGAYVDPIPDEWELEFIDVAQDCTDGLECYVEATRSLSDEFGGAISGDISLISGSYMIIMAYTVFNLSSTPFLKSRILLSLGAILTVGLSIAFSIGLAAYLGFFYTPLHTVLPFILLGLGVDDSFVICNAFGRTDPRKSIPERMREGLGTSGVSITVTSITDFVAFMISSTTALPALSSFCVYSALGVLALYILQSTLFVAFVVYDMRRQEAGRLDCCCFLKTKDMHKRPSAVAAAAAEPSAEWDPTWGERGRLEKFVGDKYAPVLTKKPVKAAIIAVFGIIFAFCCYGASQLGVDDTDEAFIPDGSYLLDTINAREMYFGSVGADVEIVTEDIDYFSLQAELADVSAKLTGFGDDRSPYIKDPATSGTFFSWFDDLIVYAEAEGTATLVPSTSFDGEYTVFSDETEFQSSLAAFLASDDGIKYSANVVVEEDGSIRAAAIQSEYSGDINGDAAKQVDAMVDLRSVMDDWSFEAFPWSERYFQWETFQIIYQELYQGLGLCLAVVLVLTLILIAHPATAGLVFLMVTFTIVDVLGIMYYWGLSIDTIAVINLVLAVGLSVDYAAHVAHSFMVKTGTRDERTVQALADIGVAVIHGGVSTFLAVVLLSLSASYVFRVLFKQFFATAVMGLGHGLILLPVLLSLVGPASYRAADGDLKEKGHVQAAVTPVGNGSNSKVSPSEGR</sequence>
<proteinExistence type="inferred from homology"/>
<feature type="transmembrane region" description="Helical" evidence="2">
    <location>
        <begin position="797"/>
        <end position="823"/>
    </location>
</feature>
<reference evidence="4 5" key="1">
    <citation type="journal article" date="2010" name="Nature">
        <title>The Ectocarpus genome and the independent evolution of multicellularity in brown algae.</title>
        <authorList>
            <person name="Cock J.M."/>
            <person name="Sterck L."/>
            <person name="Rouze P."/>
            <person name="Scornet D."/>
            <person name="Allen A.E."/>
            <person name="Amoutzias G."/>
            <person name="Anthouard V."/>
            <person name="Artiguenave F."/>
            <person name="Aury J.M."/>
            <person name="Badger J.H."/>
            <person name="Beszteri B."/>
            <person name="Billiau K."/>
            <person name="Bonnet E."/>
            <person name="Bothwell J.H."/>
            <person name="Bowler C."/>
            <person name="Boyen C."/>
            <person name="Brownlee C."/>
            <person name="Carrano C.J."/>
            <person name="Charrier B."/>
            <person name="Cho G.Y."/>
            <person name="Coelho S.M."/>
            <person name="Collen J."/>
            <person name="Corre E."/>
            <person name="Da Silva C."/>
            <person name="Delage L."/>
            <person name="Delaroque N."/>
            <person name="Dittami S.M."/>
            <person name="Doulbeau S."/>
            <person name="Elias M."/>
            <person name="Farnham G."/>
            <person name="Gachon C.M."/>
            <person name="Gschloessl B."/>
            <person name="Heesch S."/>
            <person name="Jabbari K."/>
            <person name="Jubin C."/>
            <person name="Kawai H."/>
            <person name="Kimura K."/>
            <person name="Kloareg B."/>
            <person name="Kupper F.C."/>
            <person name="Lang D."/>
            <person name="Le Bail A."/>
            <person name="Leblanc C."/>
            <person name="Lerouge P."/>
            <person name="Lohr M."/>
            <person name="Lopez P.J."/>
            <person name="Martens C."/>
            <person name="Maumus F."/>
            <person name="Michel G."/>
            <person name="Miranda-Saavedra D."/>
            <person name="Morales J."/>
            <person name="Moreau H."/>
            <person name="Motomura T."/>
            <person name="Nagasato C."/>
            <person name="Napoli C.A."/>
            <person name="Nelson D.R."/>
            <person name="Nyvall-Collen P."/>
            <person name="Peters A.F."/>
            <person name="Pommier C."/>
            <person name="Potin P."/>
            <person name="Poulain J."/>
            <person name="Quesneville H."/>
            <person name="Read B."/>
            <person name="Rensing S.A."/>
            <person name="Ritter A."/>
            <person name="Rousvoal S."/>
            <person name="Samanta M."/>
            <person name="Samson G."/>
            <person name="Schroeder D.C."/>
            <person name="Segurens B."/>
            <person name="Strittmatter M."/>
            <person name="Tonon T."/>
            <person name="Tregear J.W."/>
            <person name="Valentin K."/>
            <person name="von Dassow P."/>
            <person name="Yamagishi T."/>
            <person name="Van de Peer Y."/>
            <person name="Wincker P."/>
        </authorList>
    </citation>
    <scope>NUCLEOTIDE SEQUENCE [LARGE SCALE GENOMIC DNA]</scope>
    <source>
        <strain evidence="5">Ec32 / CCAP1310/4</strain>
    </source>
</reference>
<dbReference type="Proteomes" id="UP000002630">
    <property type="component" value="Unassembled WGS sequence"/>
</dbReference>
<feature type="transmembrane region" description="Helical" evidence="2">
    <location>
        <begin position="829"/>
        <end position="852"/>
    </location>
</feature>
<dbReference type="PANTHER" id="PTHR10796:SF92">
    <property type="entry name" value="PATCHED-RELATED, ISOFORM A"/>
    <property type="match status" value="1"/>
</dbReference>
<dbReference type="SUPFAM" id="SSF82866">
    <property type="entry name" value="Multidrug efflux transporter AcrB transmembrane domain"/>
    <property type="match status" value="2"/>
</dbReference>
<dbReference type="Gene3D" id="1.20.1640.10">
    <property type="entry name" value="Multidrug efflux transporter AcrB transmembrane domain"/>
    <property type="match status" value="2"/>
</dbReference>
<feature type="transmembrane region" description="Helical" evidence="2">
    <location>
        <begin position="703"/>
        <end position="723"/>
    </location>
</feature>
<dbReference type="EMBL" id="FN649760">
    <property type="protein sequence ID" value="CBJ31979.1"/>
    <property type="molecule type" value="Genomic_DNA"/>
</dbReference>
<dbReference type="InParanoid" id="D7FVR4"/>
<feature type="transmembrane region" description="Helical" evidence="2">
    <location>
        <begin position="480"/>
        <end position="500"/>
    </location>
</feature>
<dbReference type="OrthoDB" id="6510177at2759"/>
<evidence type="ECO:0000313" key="4">
    <source>
        <dbReference type="EMBL" id="CBJ31979.1"/>
    </source>
</evidence>
<protein>
    <submittedName>
        <fullName evidence="4">RND family transporter: Niemann-Pick type C1 disease protein-like protein</fullName>
    </submittedName>
</protein>